<dbReference type="KEGG" id="apac:S7S_13045"/>
<dbReference type="Gene3D" id="2.60.40.1220">
    <property type="match status" value="2"/>
</dbReference>
<proteinExistence type="predicted"/>
<reference evidence="3 4" key="1">
    <citation type="journal article" date="2012" name="J. Bacteriol.">
        <title>Genome sequence of an alkane-degrading bacterium, Alcanivorax pacificus type strain W11-5, isolated from deep sea sediment.</title>
        <authorList>
            <person name="Lai Q."/>
            <person name="Shao Z."/>
        </authorList>
    </citation>
    <scope>NUCLEOTIDE SEQUENCE [LARGE SCALE GENOMIC DNA]</scope>
    <source>
        <strain evidence="3 4">W11-5</strain>
    </source>
</reference>
<gene>
    <name evidence="3" type="ORF">S7S_13045</name>
</gene>
<dbReference type="STRING" id="391936.S7S_13045"/>
<evidence type="ECO:0000256" key="1">
    <source>
        <dbReference type="ARBA" id="ARBA00022729"/>
    </source>
</evidence>
<evidence type="ECO:0000313" key="4">
    <source>
        <dbReference type="Proteomes" id="UP000006764"/>
    </source>
</evidence>
<feature type="domain" description="SbsA Ig-like" evidence="2">
    <location>
        <begin position="169"/>
        <end position="272"/>
    </location>
</feature>
<dbReference type="EMBL" id="CP004387">
    <property type="protein sequence ID" value="AJD49021.1"/>
    <property type="molecule type" value="Genomic_DNA"/>
</dbReference>
<dbReference type="Proteomes" id="UP000006764">
    <property type="component" value="Chromosome"/>
</dbReference>
<accession>A0A0B4XPF9</accession>
<evidence type="ECO:0000259" key="2">
    <source>
        <dbReference type="Pfam" id="PF13205"/>
    </source>
</evidence>
<dbReference type="InterPro" id="IPR032812">
    <property type="entry name" value="SbsA_Ig"/>
</dbReference>
<sequence length="534" mass="55074">MNEIKKPWITGTSLLLAALLVTACGGGGGPNSSRIDVPGGEDPRTPEFCDDPDQIFGIDSNGILPADGATDVALNSVINLRFTHNVSAASVNETTLFITNGGTVVPVNYQVNGRNVTLTPQSPLVGNTEYTINVGADIATALCLPPKTPKFISSDDVGDTTFTTGTQPDSEQPTIVSITPADGATLVPQDASVTIVFSEPVKASTVSADTITLTHDSSGTDIAGNFDVKNEIVVFTPSSPLQMQQNYTLNVSTNIRDLADNALQDAGTSSFRVGGVVVALNNTLVSQIPGLSDLVNGPLADLLTQIGLVPDEGGGVGNLDNLAIITLPLPTDINNPTEFDDLLVAVCDPENPAQDCALKLNVGLDPASLQTLADELTSGDPQAVLDALTNALVAEDGVLSVDLSLLEDGLPGVTQLLDTVPGLGDALDMVVGALEDGLSQVPMLNDLIDQLGLFGDGSVVDLGLLSGSLLALGVGDEEDRLLDLQVLDPSTGALLNISGGLLDDVLDPVLGALDPVLDPLNELLCNTIPLLCLR</sequence>
<dbReference type="HOGENOM" id="CLU_511723_0_0_6"/>
<dbReference type="Pfam" id="PF13205">
    <property type="entry name" value="Big_5"/>
    <property type="match status" value="2"/>
</dbReference>
<dbReference type="InterPro" id="IPR014755">
    <property type="entry name" value="Cu-Rt/internalin_Ig-like"/>
</dbReference>
<keyword evidence="1" id="KW-0732">Signal</keyword>
<dbReference type="PROSITE" id="PS51257">
    <property type="entry name" value="PROKAR_LIPOPROTEIN"/>
    <property type="match status" value="1"/>
</dbReference>
<organism evidence="3 4">
    <name type="scientific">Isoalcanivorax pacificus W11-5</name>
    <dbReference type="NCBI Taxonomy" id="391936"/>
    <lineage>
        <taxon>Bacteria</taxon>
        <taxon>Pseudomonadati</taxon>
        <taxon>Pseudomonadota</taxon>
        <taxon>Gammaproteobacteria</taxon>
        <taxon>Oceanospirillales</taxon>
        <taxon>Alcanivoracaceae</taxon>
        <taxon>Isoalcanivorax</taxon>
    </lineage>
</organism>
<dbReference type="AlphaFoldDB" id="A0A0B4XPF9"/>
<protein>
    <recommendedName>
        <fullName evidence="2">SbsA Ig-like domain-containing protein</fullName>
    </recommendedName>
</protein>
<dbReference type="RefSeq" id="WP_041026004.1">
    <property type="nucleotide sequence ID" value="NZ_CP004387.1"/>
</dbReference>
<keyword evidence="4" id="KW-1185">Reference proteome</keyword>
<evidence type="ECO:0000313" key="3">
    <source>
        <dbReference type="EMBL" id="AJD49021.1"/>
    </source>
</evidence>
<feature type="domain" description="SbsA Ig-like" evidence="2">
    <location>
        <begin position="63"/>
        <end position="139"/>
    </location>
</feature>
<name>A0A0B4XPF9_9GAMM</name>